<evidence type="ECO:0000256" key="2">
    <source>
        <dbReference type="ARBA" id="ARBA00010942"/>
    </source>
</evidence>
<dbReference type="Gene3D" id="3.30.70.1440">
    <property type="entry name" value="Multidrug efflux transporter AcrB pore domain"/>
    <property type="match status" value="1"/>
</dbReference>
<dbReference type="FunFam" id="3.30.2090.10:FF:000007">
    <property type="entry name" value="Efflux pump membrane transporter"/>
    <property type="match status" value="1"/>
</dbReference>
<evidence type="ECO:0000256" key="4">
    <source>
        <dbReference type="ARBA" id="ARBA00022475"/>
    </source>
</evidence>
<dbReference type="InterPro" id="IPR001036">
    <property type="entry name" value="Acrflvin-R"/>
</dbReference>
<dbReference type="Proteomes" id="UP000245056">
    <property type="component" value="Unassembled WGS sequence"/>
</dbReference>
<evidence type="ECO:0000313" key="14">
    <source>
        <dbReference type="Proteomes" id="UP000245056"/>
    </source>
</evidence>
<dbReference type="SUPFAM" id="SSF82693">
    <property type="entry name" value="Multidrug efflux transporter AcrB pore domain, PN1, PN2, PC1 and PC2 subdomains"/>
    <property type="match status" value="4"/>
</dbReference>
<dbReference type="Gene3D" id="3.30.70.1320">
    <property type="entry name" value="Multidrug efflux transporter AcrB pore domain like"/>
    <property type="match status" value="1"/>
</dbReference>
<accession>A0A1H2BSY7</accession>
<feature type="transmembrane region" description="Helical" evidence="9">
    <location>
        <begin position="395"/>
        <end position="419"/>
    </location>
</feature>
<feature type="transmembrane region" description="Helical" evidence="9">
    <location>
        <begin position="548"/>
        <end position="566"/>
    </location>
</feature>
<reference evidence="13" key="2">
    <citation type="submission" date="2016-10" db="EMBL/GenBank/DDBJ databases">
        <authorList>
            <person name="Varghese N."/>
            <person name="Submissions S."/>
        </authorList>
    </citation>
    <scope>NUCLEOTIDE SEQUENCE [LARGE SCALE GENOMIC DNA]</scope>
    <source>
        <strain evidence="13">LMG 26867</strain>
    </source>
</reference>
<dbReference type="GO" id="GO:0009636">
    <property type="term" value="P:response to toxic substance"/>
    <property type="evidence" value="ECO:0007669"/>
    <property type="project" value="UniProtKB-ARBA"/>
</dbReference>
<dbReference type="FunFam" id="3.30.70.1430:FF:000002">
    <property type="entry name" value="Efflux pump membrane transporter"/>
    <property type="match status" value="1"/>
</dbReference>
<dbReference type="PRINTS" id="PR00702">
    <property type="entry name" value="ACRIFLAVINRP"/>
</dbReference>
<dbReference type="InterPro" id="IPR000731">
    <property type="entry name" value="SSD"/>
</dbReference>
<feature type="transmembrane region" description="Helical" evidence="9">
    <location>
        <begin position="978"/>
        <end position="999"/>
    </location>
</feature>
<dbReference type="PANTHER" id="PTHR32063">
    <property type="match status" value="1"/>
</dbReference>
<dbReference type="FunFam" id="3.30.70.1430:FF:000001">
    <property type="entry name" value="Efflux pump membrane transporter"/>
    <property type="match status" value="1"/>
</dbReference>
<dbReference type="InterPro" id="IPR004764">
    <property type="entry name" value="MdtF-like"/>
</dbReference>
<comment type="subcellular location">
    <subcellularLocation>
        <location evidence="1 9">Cell inner membrane</location>
        <topology evidence="1 9">Multi-pass membrane protein</topology>
    </subcellularLocation>
</comment>
<sequence>MNFSQFFISRPIFAAVLSLLILIAGAISLFQLPISEYPEVVPPTVVVRANFPGANPKVIGETVAAPLEQAITGVENMLYMSSQSTADGKITLTITFALGTDLDNAQVQVQNRVTRTEPKLPEEVTRIGITVDKASPDLTMVVHLTSPDQRYDMLYLSNYALLNIKDELARLGGVGDVQLFGMGDYSLRVWLDPNKTASRNLTATDVVTAIREQNRQVAAGALGAPPAPNATSFQLSVNTQGRLVSEEEFENIIIRSGDDGEITRLKDIARVELGSSQYALRSLLNNQPAVAIPIFQRPGSNAIQISNDVREKMAELKKNFPQGMDFSIVYDPTIFVRGSIEAVVHTLFEALILVVLVVILFLQTWRASIIPLVAVPVSLIGTFAVMHLFGFSLNALSLFGLVLAIGIVVDDAIVVVENVERNIELGLTPVEATKRAMREVTGPIVATALVLCAVFIPAAFISGLTGQFYKQFALTIAISTVISAFNSLTLSPALAAVLLKSHDAPKDRFSKVLDKLFGGWLFRPFNRFFEKASHGYVGTVARVIRSSGIALIVYAGLMVLTFFGFANTPTGFVPGQDKQYLVAFAQLPDASSLDRTESVIKRMSDLALKQPGVESAVAFPGLSINGFTNSPNAGIVFVTLKPFDERKDASMSAGAIAGALNGKFAGIEEAYMAIFPPPPVQGLGTIGGFRLQIEDRGNLGYDELYKETMNIINKSHNVPELAALFTSYTVNVPQVDAAIDREKAKTHGVAVSDIFDTLQIYLGSLYANDFNRFGRTYQVNVQAEQQFRLEPDQIGQLKVRNNKGEMIPLATFIKVSDTSGPDRVMHYNGFITAEINGAAAPGYSSGQAEKAIEKLLKEELPNGMTYEWTDLTYQQILSGNTALFVFPLCVLLAFLVLAAQYESWSLPLAVILIVPMTLLSAIVGVIASGGDNNIFTQIGLIVLVGLACKNAILIVEFAKDKQEEGLGPLAAVLEACRLRLRPILMTSFAFIMGVVPLVLSSGAGAEMRHAMGVAVFSGMLGVTFFGLLLTPVFYVLIRNFVERSEARKAAKALTLEKPLESHQ</sequence>
<dbReference type="NCBIfam" id="TIGR00915">
    <property type="entry name" value="2A0602"/>
    <property type="match status" value="1"/>
</dbReference>
<dbReference type="NCBIfam" id="NF000282">
    <property type="entry name" value="RND_permease_1"/>
    <property type="match status" value="1"/>
</dbReference>
<gene>
    <name evidence="11" type="ORF">C9I49_06015</name>
    <name evidence="12" type="ORF">SAMN05216222_5432</name>
</gene>
<evidence type="ECO:0000313" key="13">
    <source>
        <dbReference type="Proteomes" id="UP000198481"/>
    </source>
</evidence>
<evidence type="ECO:0000256" key="7">
    <source>
        <dbReference type="ARBA" id="ARBA00022989"/>
    </source>
</evidence>
<dbReference type="SUPFAM" id="SSF82714">
    <property type="entry name" value="Multidrug efflux transporter AcrB TolC docking domain, DN and DC subdomains"/>
    <property type="match status" value="2"/>
</dbReference>
<feature type="transmembrane region" description="Helical" evidence="9">
    <location>
        <begin position="472"/>
        <end position="499"/>
    </location>
</feature>
<protein>
    <recommendedName>
        <fullName evidence="9">Efflux pump membrane transporter</fullName>
    </recommendedName>
</protein>
<feature type="transmembrane region" description="Helical" evidence="9">
    <location>
        <begin position="342"/>
        <end position="362"/>
    </location>
</feature>
<keyword evidence="6 9" id="KW-0812">Transmembrane</keyword>
<dbReference type="Proteomes" id="UP000198481">
    <property type="component" value="Chromosome I"/>
</dbReference>
<evidence type="ECO:0000313" key="12">
    <source>
        <dbReference type="EMBL" id="SDT61029.1"/>
    </source>
</evidence>
<dbReference type="AlphaFoldDB" id="A0A1H2BSY7"/>
<dbReference type="GO" id="GO:0005886">
    <property type="term" value="C:plasma membrane"/>
    <property type="evidence" value="ECO:0007669"/>
    <property type="project" value="UniProtKB-SubCell"/>
</dbReference>
<dbReference type="Gene3D" id="3.30.2090.10">
    <property type="entry name" value="Multidrug efflux transporter AcrB TolC docking domain, DN and DC subdomains"/>
    <property type="match status" value="2"/>
</dbReference>
<dbReference type="FunFam" id="3.30.2090.10:FF:000001">
    <property type="entry name" value="Efflux pump membrane transporter"/>
    <property type="match status" value="1"/>
</dbReference>
<dbReference type="EMBL" id="QFAW01000006">
    <property type="protein sequence ID" value="PWE46820.1"/>
    <property type="molecule type" value="Genomic_DNA"/>
</dbReference>
<proteinExistence type="inferred from homology"/>
<feature type="domain" description="SSD" evidence="10">
    <location>
        <begin position="368"/>
        <end position="497"/>
    </location>
</feature>
<evidence type="ECO:0000256" key="9">
    <source>
        <dbReference type="RuleBase" id="RU364070"/>
    </source>
</evidence>
<evidence type="ECO:0000259" key="10">
    <source>
        <dbReference type="PROSITE" id="PS50156"/>
    </source>
</evidence>
<dbReference type="PANTHER" id="PTHR32063:SF11">
    <property type="entry name" value="CATION OR DRUG EFFLUX SYSTEM PROTEIN"/>
    <property type="match status" value="1"/>
</dbReference>
<feature type="transmembrane region" description="Helical" evidence="9">
    <location>
        <begin position="881"/>
        <end position="899"/>
    </location>
</feature>
<keyword evidence="5 9" id="KW-0997">Cell inner membrane</keyword>
<evidence type="ECO:0000313" key="11">
    <source>
        <dbReference type="EMBL" id="PWE46820.1"/>
    </source>
</evidence>
<dbReference type="STRING" id="1148509.SAMN05216222_5432"/>
<dbReference type="Pfam" id="PF00873">
    <property type="entry name" value="ACR_tran"/>
    <property type="match status" value="1"/>
</dbReference>
<feature type="transmembrane region" description="Helical" evidence="9">
    <location>
        <begin position="906"/>
        <end position="928"/>
    </location>
</feature>
<feature type="transmembrane region" description="Helical" evidence="9">
    <location>
        <begin position="12"/>
        <end position="34"/>
    </location>
</feature>
<feature type="transmembrane region" description="Helical" evidence="9">
    <location>
        <begin position="934"/>
        <end position="957"/>
    </location>
</feature>
<dbReference type="Gene3D" id="3.30.70.1430">
    <property type="entry name" value="Multidrug efflux transporter AcrB pore domain"/>
    <property type="match status" value="2"/>
</dbReference>
<dbReference type="InterPro" id="IPR027463">
    <property type="entry name" value="AcrB_DN_DC_subdom"/>
</dbReference>
<evidence type="ECO:0000256" key="6">
    <source>
        <dbReference type="ARBA" id="ARBA00022692"/>
    </source>
</evidence>
<evidence type="ECO:0000256" key="1">
    <source>
        <dbReference type="ARBA" id="ARBA00004429"/>
    </source>
</evidence>
<keyword evidence="3 9" id="KW-0813">Transport</keyword>
<dbReference type="Gene3D" id="1.20.1640.10">
    <property type="entry name" value="Multidrug efflux transporter AcrB transmembrane domain"/>
    <property type="match status" value="2"/>
</dbReference>
<dbReference type="GO" id="GO:0042910">
    <property type="term" value="F:xenobiotic transmembrane transporter activity"/>
    <property type="evidence" value="ECO:0007669"/>
    <property type="project" value="TreeGrafter"/>
</dbReference>
<evidence type="ECO:0000256" key="8">
    <source>
        <dbReference type="ARBA" id="ARBA00023136"/>
    </source>
</evidence>
<organism evidence="12 13">
    <name type="scientific">Pseudomonas prosekii</name>
    <dbReference type="NCBI Taxonomy" id="1148509"/>
    <lineage>
        <taxon>Bacteria</taxon>
        <taxon>Pseudomonadati</taxon>
        <taxon>Pseudomonadota</taxon>
        <taxon>Gammaproteobacteria</taxon>
        <taxon>Pseudomonadales</taxon>
        <taxon>Pseudomonadaceae</taxon>
        <taxon>Pseudomonas</taxon>
    </lineage>
</organism>
<dbReference type="SUPFAM" id="SSF82866">
    <property type="entry name" value="Multidrug efflux transporter AcrB transmembrane domain"/>
    <property type="match status" value="2"/>
</dbReference>
<reference evidence="11 14" key="3">
    <citation type="submission" date="2018-05" db="EMBL/GenBank/DDBJ databases">
        <title>Genome sequences of two Antarctic strains of Pseudomonas prosekii: insights into adaptation to extreme conditions.</title>
        <authorList>
            <person name="Snopkova K."/>
            <person name="Dufkova K."/>
            <person name="Cejkova D."/>
            <person name="Sedlacek I."/>
            <person name="Smajs D."/>
        </authorList>
    </citation>
    <scope>NUCLEOTIDE SEQUENCE [LARGE SCALE GENOMIC DNA]</scope>
    <source>
        <strain evidence="11 14">P2673</strain>
    </source>
</reference>
<feature type="transmembrane region" description="Helical" evidence="9">
    <location>
        <begin position="369"/>
        <end position="389"/>
    </location>
</feature>
<reference evidence="12" key="1">
    <citation type="submission" date="2016-10" db="EMBL/GenBank/DDBJ databases">
        <authorList>
            <person name="de Groot N.N."/>
        </authorList>
    </citation>
    <scope>NUCLEOTIDE SEQUENCE [LARGE SCALE GENOMIC DNA]</scope>
    <source>
        <strain evidence="12">LMG 26867</strain>
    </source>
</reference>
<keyword evidence="8 9" id="KW-0472">Membrane</keyword>
<evidence type="ECO:0000256" key="3">
    <source>
        <dbReference type="ARBA" id="ARBA00022448"/>
    </source>
</evidence>
<feature type="transmembrane region" description="Helical" evidence="9">
    <location>
        <begin position="440"/>
        <end position="460"/>
    </location>
</feature>
<dbReference type="EMBL" id="LT629762">
    <property type="protein sequence ID" value="SDT61029.1"/>
    <property type="molecule type" value="Genomic_DNA"/>
</dbReference>
<dbReference type="GO" id="GO:0015562">
    <property type="term" value="F:efflux transmembrane transporter activity"/>
    <property type="evidence" value="ECO:0007669"/>
    <property type="project" value="InterPro"/>
</dbReference>
<dbReference type="FunFam" id="1.20.1640.10:FF:000001">
    <property type="entry name" value="Efflux pump membrane transporter"/>
    <property type="match status" value="1"/>
</dbReference>
<keyword evidence="4" id="KW-1003">Cell membrane</keyword>
<name>A0A1H2BSY7_9PSED</name>
<dbReference type="OrthoDB" id="9757904at2"/>
<keyword evidence="7 9" id="KW-1133">Transmembrane helix</keyword>
<feature type="transmembrane region" description="Helical" evidence="9">
    <location>
        <begin position="1011"/>
        <end position="1037"/>
    </location>
</feature>
<evidence type="ECO:0000256" key="5">
    <source>
        <dbReference type="ARBA" id="ARBA00022519"/>
    </source>
</evidence>
<dbReference type="RefSeq" id="WP_092281026.1">
    <property type="nucleotide sequence ID" value="NZ_CP196739.1"/>
</dbReference>
<dbReference type="PROSITE" id="PS50156">
    <property type="entry name" value="SSD"/>
    <property type="match status" value="1"/>
</dbReference>
<comment type="similarity">
    <text evidence="2 9">Belongs to the resistance-nodulation-cell division (RND) (TC 2.A.6) family.</text>
</comment>